<feature type="transmembrane region" description="Helical" evidence="8">
    <location>
        <begin position="336"/>
        <end position="356"/>
    </location>
</feature>
<dbReference type="AlphaFoldDB" id="F2IDS8"/>
<dbReference type="InterPro" id="IPR011495">
    <property type="entry name" value="Sig_transdc_His_kin_sub2_dim/P"/>
</dbReference>
<keyword evidence="4" id="KW-0808">Transferase</keyword>
<reference evidence="11" key="2">
    <citation type="submission" date="2011-02" db="EMBL/GenBank/DDBJ databases">
        <title>The complete genome of Fluviicola taffensis DSM 16823.</title>
        <authorList>
            <consortium name="US DOE Joint Genome Institute (JGI-PGF)"/>
            <person name="Lucas S."/>
            <person name="Copeland A."/>
            <person name="Lapidus A."/>
            <person name="Bruce D."/>
            <person name="Goodwin L."/>
            <person name="Pitluck S."/>
            <person name="Kyrpides N."/>
            <person name="Mavromatis K."/>
            <person name="Ivanova N."/>
            <person name="Mikhailova N."/>
            <person name="Pagani I."/>
            <person name="Chertkov O."/>
            <person name="Detter J.C."/>
            <person name="Han C."/>
            <person name="Tapia R."/>
            <person name="Land M."/>
            <person name="Hauser L."/>
            <person name="Markowitz V."/>
            <person name="Cheng J.-F."/>
            <person name="Hugenholtz P."/>
            <person name="Woyke T."/>
            <person name="Wu D."/>
            <person name="Tindall B."/>
            <person name="Pomrenke H.G."/>
            <person name="Brambilla E."/>
            <person name="Klenk H.-P."/>
            <person name="Eisen J.A."/>
        </authorList>
    </citation>
    <scope>NUCLEOTIDE SEQUENCE [LARGE SCALE GENOMIC DNA]</scope>
    <source>
        <strain evidence="11">DSM 16823 / RW262 / RW262</strain>
    </source>
</reference>
<dbReference type="eggNOG" id="COG3920">
    <property type="taxonomic scope" value="Bacteria"/>
</dbReference>
<protein>
    <recommendedName>
        <fullName evidence="2">histidine kinase</fullName>
        <ecNumber evidence="2">2.7.13.3</ecNumber>
    </recommendedName>
</protein>
<keyword evidence="6 10" id="KW-0418">Kinase</keyword>
<dbReference type="EMBL" id="CP002542">
    <property type="protein sequence ID" value="AEA44470.1"/>
    <property type="molecule type" value="Genomic_DNA"/>
</dbReference>
<dbReference type="HOGENOM" id="CLU_022307_1_0_10"/>
<dbReference type="InterPro" id="IPR011990">
    <property type="entry name" value="TPR-like_helical_dom_sf"/>
</dbReference>
<organism evidence="10 11">
    <name type="scientific">Fluviicola taffensis (strain DSM 16823 / NCIMB 13979 / RW262)</name>
    <dbReference type="NCBI Taxonomy" id="755732"/>
    <lineage>
        <taxon>Bacteria</taxon>
        <taxon>Pseudomonadati</taxon>
        <taxon>Bacteroidota</taxon>
        <taxon>Flavobacteriia</taxon>
        <taxon>Flavobacteriales</taxon>
        <taxon>Crocinitomicaceae</taxon>
        <taxon>Fluviicola</taxon>
    </lineage>
</organism>
<evidence type="ECO:0000256" key="6">
    <source>
        <dbReference type="ARBA" id="ARBA00022777"/>
    </source>
</evidence>
<evidence type="ECO:0000256" key="8">
    <source>
        <dbReference type="SAM" id="Phobius"/>
    </source>
</evidence>
<name>F2IDS8_FLUTR</name>
<evidence type="ECO:0000313" key="10">
    <source>
        <dbReference type="EMBL" id="AEA44470.1"/>
    </source>
</evidence>
<keyword evidence="8" id="KW-1133">Transmembrane helix</keyword>
<dbReference type="GO" id="GO:0004673">
    <property type="term" value="F:protein histidine kinase activity"/>
    <property type="evidence" value="ECO:0007669"/>
    <property type="project" value="UniProtKB-EC"/>
</dbReference>
<dbReference type="SUPFAM" id="SSF55874">
    <property type="entry name" value="ATPase domain of HSP90 chaperone/DNA topoisomerase II/histidine kinase"/>
    <property type="match status" value="1"/>
</dbReference>
<dbReference type="SUPFAM" id="SSF48452">
    <property type="entry name" value="TPR-like"/>
    <property type="match status" value="1"/>
</dbReference>
<evidence type="ECO:0000256" key="7">
    <source>
        <dbReference type="ARBA" id="ARBA00022840"/>
    </source>
</evidence>
<dbReference type="Pfam" id="PF07568">
    <property type="entry name" value="HisKA_2"/>
    <property type="match status" value="1"/>
</dbReference>
<gene>
    <name evidence="10" type="ordered locus">Fluta_2485</name>
</gene>
<dbReference type="PANTHER" id="PTHR41523">
    <property type="entry name" value="TWO-COMPONENT SYSTEM SENSOR PROTEIN"/>
    <property type="match status" value="1"/>
</dbReference>
<dbReference type="Gene3D" id="1.25.40.10">
    <property type="entry name" value="Tetratricopeptide repeat domain"/>
    <property type="match status" value="1"/>
</dbReference>
<dbReference type="STRING" id="755732.Fluta_2485"/>
<keyword evidence="8" id="KW-0472">Membrane</keyword>
<keyword evidence="5" id="KW-0547">Nucleotide-binding</keyword>
<feature type="domain" description="Signal transduction histidine kinase subgroup 2 dimerisation and phosphoacceptor" evidence="9">
    <location>
        <begin position="393"/>
        <end position="467"/>
    </location>
</feature>
<evidence type="ECO:0000256" key="4">
    <source>
        <dbReference type="ARBA" id="ARBA00022679"/>
    </source>
</evidence>
<dbReference type="InterPro" id="IPR036890">
    <property type="entry name" value="HATPase_C_sf"/>
</dbReference>
<dbReference type="PANTHER" id="PTHR41523:SF8">
    <property type="entry name" value="ETHYLENE RESPONSE SENSOR PROTEIN"/>
    <property type="match status" value="1"/>
</dbReference>
<dbReference type="Gene3D" id="3.30.450.20">
    <property type="entry name" value="PAS domain"/>
    <property type="match status" value="1"/>
</dbReference>
<keyword evidence="7" id="KW-0067">ATP-binding</keyword>
<keyword evidence="11" id="KW-1185">Reference proteome</keyword>
<keyword evidence="8" id="KW-0812">Transmembrane</keyword>
<evidence type="ECO:0000256" key="3">
    <source>
        <dbReference type="ARBA" id="ARBA00022553"/>
    </source>
</evidence>
<accession>F2IDS8</accession>
<dbReference type="GO" id="GO:0005524">
    <property type="term" value="F:ATP binding"/>
    <property type="evidence" value="ECO:0007669"/>
    <property type="project" value="UniProtKB-KW"/>
</dbReference>
<evidence type="ECO:0000256" key="5">
    <source>
        <dbReference type="ARBA" id="ARBA00022741"/>
    </source>
</evidence>
<proteinExistence type="predicted"/>
<evidence type="ECO:0000259" key="9">
    <source>
        <dbReference type="Pfam" id="PF07568"/>
    </source>
</evidence>
<dbReference type="Proteomes" id="UP000007463">
    <property type="component" value="Chromosome"/>
</dbReference>
<comment type="catalytic activity">
    <reaction evidence="1">
        <text>ATP + protein L-histidine = ADP + protein N-phospho-L-histidine.</text>
        <dbReference type="EC" id="2.7.13.3"/>
    </reaction>
</comment>
<sequence length="596" mass="69299" precursor="true">MNQLITILIIIASTSVCGQNKAFDHRVFDQEIDTLQNELIIDISKANLRIRKLDSTYKQLRNPEISYLLALKKIKFHGAYGDLARVKFEINKAKRFLFFFKAKAQDKLYLDLYTLVYENANKDYSKLIRKVNILIDKSDPIDRYFLMQCHLVLASSYNELGDFDHAIQEIESSKKIAGQLNNEAFEYNVSNSAGQIYFFKNSIKNALVEFEAAKKMAQKNKWKYLEQYSNSCIGEVYLYSGQLDIAKSYFDLVLKNEEKTELRDLYQLYGCLEYYYELKNNSDSSYYYSIKRNETDDLLEDLRNENLVFELEKDFQLESQKYLLDEEKNKNQQLRFILVLILICIVIIISVSYLFIRQKSDSNRLLYQQKAEIDQKNKEISNSLSIKESLLKEIHHRVKNNLQVVSSILNLQARNVKDPEALRIIEEGKERIRAIALIHNQLHLNDDSAYVEMGSYLNKLINQMGESFSSYNKKIVVKVNVEEINLAIDYAVPVGLILCELLSNSYKHAFKNREEGTIEIELKNNPEKSLQYELQFKDNGVGYSGKTAFLEQSSTGVEIIGAFIQQLDANYSYINQEDGFGMFIQFTIADRHSKDN</sequence>
<dbReference type="Gene3D" id="3.30.565.10">
    <property type="entry name" value="Histidine kinase-like ATPase, C-terminal domain"/>
    <property type="match status" value="1"/>
</dbReference>
<dbReference type="RefSeq" id="WP_013687240.1">
    <property type="nucleotide sequence ID" value="NC_015321.1"/>
</dbReference>
<dbReference type="EC" id="2.7.13.3" evidence="2"/>
<keyword evidence="3" id="KW-0597">Phosphoprotein</keyword>
<evidence type="ECO:0000313" key="11">
    <source>
        <dbReference type="Proteomes" id="UP000007463"/>
    </source>
</evidence>
<evidence type="ECO:0000256" key="2">
    <source>
        <dbReference type="ARBA" id="ARBA00012438"/>
    </source>
</evidence>
<dbReference type="KEGG" id="fte:Fluta_2485"/>
<evidence type="ECO:0000256" key="1">
    <source>
        <dbReference type="ARBA" id="ARBA00000085"/>
    </source>
</evidence>
<reference evidence="10 11" key="1">
    <citation type="journal article" date="2011" name="Stand. Genomic Sci.">
        <title>Complete genome sequence of the gliding freshwater bacterium Fluviicola taffensis type strain (RW262).</title>
        <authorList>
            <person name="Woyke T."/>
            <person name="Chertkov O."/>
            <person name="Lapidus A."/>
            <person name="Nolan M."/>
            <person name="Lucas S."/>
            <person name="Del Rio T.G."/>
            <person name="Tice H."/>
            <person name="Cheng J.F."/>
            <person name="Tapia R."/>
            <person name="Han C."/>
            <person name="Goodwin L."/>
            <person name="Pitluck S."/>
            <person name="Liolios K."/>
            <person name="Pagani I."/>
            <person name="Ivanova N."/>
            <person name="Huntemann M."/>
            <person name="Mavromatis K."/>
            <person name="Mikhailova N."/>
            <person name="Pati A."/>
            <person name="Chen A."/>
            <person name="Palaniappan K."/>
            <person name="Land M."/>
            <person name="Hauser L."/>
            <person name="Brambilla E.M."/>
            <person name="Rohde M."/>
            <person name="Mwirichia R."/>
            <person name="Sikorski J."/>
            <person name="Tindall B.J."/>
            <person name="Goker M."/>
            <person name="Bristow J."/>
            <person name="Eisen J.A."/>
            <person name="Markowitz V."/>
            <person name="Hugenholtz P."/>
            <person name="Klenk H.P."/>
            <person name="Kyrpides N.C."/>
        </authorList>
    </citation>
    <scope>NUCLEOTIDE SEQUENCE [LARGE SCALE GENOMIC DNA]</scope>
    <source>
        <strain evidence="11">DSM 16823 / RW262 / RW262</strain>
    </source>
</reference>